<feature type="region of interest" description="Disordered" evidence="1">
    <location>
        <begin position="260"/>
        <end position="283"/>
    </location>
</feature>
<feature type="compositionally biased region" description="Basic and acidic residues" evidence="1">
    <location>
        <begin position="203"/>
        <end position="219"/>
    </location>
</feature>
<evidence type="ECO:0000256" key="1">
    <source>
        <dbReference type="SAM" id="MobiDB-lite"/>
    </source>
</evidence>
<gene>
    <name evidence="3" type="ORF">FQA47_022766</name>
</gene>
<dbReference type="AlphaFoldDB" id="A0A834CBM0"/>
<dbReference type="EMBL" id="WKFB01000356">
    <property type="protein sequence ID" value="KAF6725583.1"/>
    <property type="molecule type" value="Genomic_DNA"/>
</dbReference>
<evidence type="ECO:0000313" key="3">
    <source>
        <dbReference type="EMBL" id="KAF6725583.1"/>
    </source>
</evidence>
<feature type="region of interest" description="Disordered" evidence="1">
    <location>
        <begin position="195"/>
        <end position="224"/>
    </location>
</feature>
<sequence length="326" mass="34323">MTERLAESLTTTEAHAVALMKTVLSAEAWMMTVARGVALMTTAARGAVLMMTAARGVALMTTVAQGVALMMIAALGVVLMTTAARGGPLMTTVARGVALMTTEVPVEGWMSLALPGVGLMMTGAPEEEEMRKEAVGGAWMMDHAEVAMTPNPGNPLADQAAGVSGRRPERRAGDRHAGGLMMKEMRKMEMTEQVIASKNAAPTERRTPGGEEEPKREEAAGEIPARRKMTVTIAVIVVIETGGMTVRTDLHPETLKKVARGAVEGRRSGRNGTGNDPVKGSVKLMGSEGLGVLTKKTPAVLRTRPMMMVGPPFAAEHHLLHLSAAG</sequence>
<keyword evidence="2" id="KW-0812">Transmembrane</keyword>
<name>A0A834CBM0_ORYME</name>
<dbReference type="Proteomes" id="UP000646548">
    <property type="component" value="Unassembled WGS sequence"/>
</dbReference>
<feature type="transmembrane region" description="Helical" evidence="2">
    <location>
        <begin position="28"/>
        <end position="50"/>
    </location>
</feature>
<organism evidence="3 4">
    <name type="scientific">Oryzias melastigma</name>
    <name type="common">Marine medaka</name>
    <dbReference type="NCBI Taxonomy" id="30732"/>
    <lineage>
        <taxon>Eukaryota</taxon>
        <taxon>Metazoa</taxon>
        <taxon>Chordata</taxon>
        <taxon>Craniata</taxon>
        <taxon>Vertebrata</taxon>
        <taxon>Euteleostomi</taxon>
        <taxon>Actinopterygii</taxon>
        <taxon>Neopterygii</taxon>
        <taxon>Teleostei</taxon>
        <taxon>Neoteleostei</taxon>
        <taxon>Acanthomorphata</taxon>
        <taxon>Ovalentaria</taxon>
        <taxon>Atherinomorphae</taxon>
        <taxon>Beloniformes</taxon>
        <taxon>Adrianichthyidae</taxon>
        <taxon>Oryziinae</taxon>
        <taxon>Oryzias</taxon>
    </lineage>
</organism>
<evidence type="ECO:0000256" key="2">
    <source>
        <dbReference type="SAM" id="Phobius"/>
    </source>
</evidence>
<keyword evidence="2" id="KW-0472">Membrane</keyword>
<protein>
    <submittedName>
        <fullName evidence="3">Uncharacterized protein</fullName>
    </submittedName>
</protein>
<accession>A0A834CBM0</accession>
<reference evidence="3" key="1">
    <citation type="journal article" name="BMC Genomics">
        <title>Long-read sequencing and de novo genome assembly of marine medaka (Oryzias melastigma).</title>
        <authorList>
            <person name="Liang P."/>
            <person name="Saqib H.S.A."/>
            <person name="Ni X."/>
            <person name="Shen Y."/>
        </authorList>
    </citation>
    <scope>NUCLEOTIDE SEQUENCE</scope>
    <source>
        <strain evidence="3">Bigg-433</strain>
    </source>
</reference>
<proteinExistence type="predicted"/>
<keyword evidence="2" id="KW-1133">Transmembrane helix</keyword>
<comment type="caution">
    <text evidence="3">The sequence shown here is derived from an EMBL/GenBank/DDBJ whole genome shotgun (WGS) entry which is preliminary data.</text>
</comment>
<evidence type="ECO:0000313" key="4">
    <source>
        <dbReference type="Proteomes" id="UP000646548"/>
    </source>
</evidence>
<feature type="transmembrane region" description="Helical" evidence="2">
    <location>
        <begin position="57"/>
        <end position="80"/>
    </location>
</feature>